<dbReference type="GO" id="GO:0009306">
    <property type="term" value="P:protein secretion"/>
    <property type="evidence" value="ECO:0007669"/>
    <property type="project" value="InterPro"/>
</dbReference>
<dbReference type="EMBL" id="LAZR01021036">
    <property type="protein sequence ID" value="KKL86704.1"/>
    <property type="molecule type" value="Genomic_DNA"/>
</dbReference>
<dbReference type="AlphaFoldDB" id="A0A0F9FJW3"/>
<proteinExistence type="predicted"/>
<dbReference type="InterPro" id="IPR007452">
    <property type="entry name" value="TamB_C"/>
</dbReference>
<keyword evidence="2" id="KW-0812">Transmembrane</keyword>
<gene>
    <name evidence="6" type="ORF">LCGC14_1942100</name>
</gene>
<evidence type="ECO:0000256" key="1">
    <source>
        <dbReference type="ARBA" id="ARBA00004167"/>
    </source>
</evidence>
<feature type="domain" description="Translocation and assembly module TamB C-terminal" evidence="5">
    <location>
        <begin position="10"/>
        <end position="77"/>
    </location>
</feature>
<accession>A0A0F9FJW3</accession>
<dbReference type="GO" id="GO:0005886">
    <property type="term" value="C:plasma membrane"/>
    <property type="evidence" value="ECO:0007669"/>
    <property type="project" value="InterPro"/>
</dbReference>
<protein>
    <recommendedName>
        <fullName evidence="5">Translocation and assembly module TamB C-terminal domain-containing protein</fullName>
    </recommendedName>
</protein>
<evidence type="ECO:0000256" key="3">
    <source>
        <dbReference type="ARBA" id="ARBA00022989"/>
    </source>
</evidence>
<reference evidence="6" key="1">
    <citation type="journal article" date="2015" name="Nature">
        <title>Complex archaea that bridge the gap between prokaryotes and eukaryotes.</title>
        <authorList>
            <person name="Spang A."/>
            <person name="Saw J.H."/>
            <person name="Jorgensen S.L."/>
            <person name="Zaremba-Niedzwiedzka K."/>
            <person name="Martijn J."/>
            <person name="Lind A.E."/>
            <person name="van Eijk R."/>
            <person name="Schleper C."/>
            <person name="Guy L."/>
            <person name="Ettema T.J."/>
        </authorList>
    </citation>
    <scope>NUCLEOTIDE SEQUENCE</scope>
</reference>
<dbReference type="Pfam" id="PF04357">
    <property type="entry name" value="TamB"/>
    <property type="match status" value="1"/>
</dbReference>
<evidence type="ECO:0000256" key="4">
    <source>
        <dbReference type="ARBA" id="ARBA00023136"/>
    </source>
</evidence>
<name>A0A0F9FJW3_9ZZZZ</name>
<evidence type="ECO:0000256" key="2">
    <source>
        <dbReference type="ARBA" id="ARBA00022692"/>
    </source>
</evidence>
<comment type="caution">
    <text evidence="6">The sequence shown here is derived from an EMBL/GenBank/DDBJ whole genome shotgun (WGS) entry which is preliminary data.</text>
</comment>
<feature type="non-terminal residue" evidence="6">
    <location>
        <position position="82"/>
    </location>
</feature>
<organism evidence="6">
    <name type="scientific">marine sediment metagenome</name>
    <dbReference type="NCBI Taxonomy" id="412755"/>
    <lineage>
        <taxon>unclassified sequences</taxon>
        <taxon>metagenomes</taxon>
        <taxon>ecological metagenomes</taxon>
    </lineage>
</organism>
<sequence length="82" mass="8897">MLNSTKDDFDLVYGDLSFDADASLTGNLNVPKVDLDLTVGEDTNVTYVLPASQAQIESMDGVVIFVNKENPDAILTQTEEQS</sequence>
<keyword evidence="4" id="KW-0472">Membrane</keyword>
<keyword evidence="3" id="KW-1133">Transmembrane helix</keyword>
<comment type="subcellular location">
    <subcellularLocation>
        <location evidence="1">Membrane</location>
        <topology evidence="1">Single-pass membrane protein</topology>
    </subcellularLocation>
</comment>
<evidence type="ECO:0000313" key="6">
    <source>
        <dbReference type="EMBL" id="KKL86704.1"/>
    </source>
</evidence>
<evidence type="ECO:0000259" key="5">
    <source>
        <dbReference type="Pfam" id="PF04357"/>
    </source>
</evidence>